<evidence type="ECO:0000313" key="2">
    <source>
        <dbReference type="Proteomes" id="UP000757604"/>
    </source>
</evidence>
<reference evidence="1 2" key="1">
    <citation type="journal article" date="2021" name="MBio">
        <title>Poor Competitiveness of Bradyrhizobium in Pigeon Pea Root Colonization in Indian Soils.</title>
        <authorList>
            <person name="Chalasani D."/>
            <person name="Basu A."/>
            <person name="Pullabhotla S.V.S.R.N."/>
            <person name="Jorrin B."/>
            <person name="Neal A.L."/>
            <person name="Poole P.S."/>
            <person name="Podile A.R."/>
            <person name="Tkacz A."/>
        </authorList>
    </citation>
    <scope>NUCLEOTIDE SEQUENCE [LARGE SCALE GENOMIC DNA]</scope>
    <source>
        <strain evidence="1 2">HU44</strain>
    </source>
</reference>
<evidence type="ECO:0000313" key="1">
    <source>
        <dbReference type="EMBL" id="MBW9064487.1"/>
    </source>
</evidence>
<protein>
    <recommendedName>
        <fullName evidence="3">SGNH/GDSL hydrolase family protein</fullName>
    </recommendedName>
</protein>
<keyword evidence="2" id="KW-1185">Reference proteome</keyword>
<comment type="caution">
    <text evidence="1">The sequence shown here is derived from an EMBL/GenBank/DDBJ whole genome shotgun (WGS) entry which is preliminary data.</text>
</comment>
<accession>A0ABS7HD45</accession>
<proteinExistence type="predicted"/>
<name>A0ABS7HD45_9HYPH</name>
<organism evidence="1 2">
    <name type="scientific">Rhizobium herbae</name>
    <dbReference type="NCBI Taxonomy" id="508661"/>
    <lineage>
        <taxon>Bacteria</taxon>
        <taxon>Pseudomonadati</taxon>
        <taxon>Pseudomonadota</taxon>
        <taxon>Alphaproteobacteria</taxon>
        <taxon>Hyphomicrobiales</taxon>
        <taxon>Rhizobiaceae</taxon>
        <taxon>Rhizobium/Agrobacterium group</taxon>
        <taxon>Rhizobium</taxon>
    </lineage>
</organism>
<dbReference type="EMBL" id="JAEUAO010000003">
    <property type="protein sequence ID" value="MBW9064487.1"/>
    <property type="molecule type" value="Genomic_DNA"/>
</dbReference>
<dbReference type="RefSeq" id="WP_220372470.1">
    <property type="nucleotide sequence ID" value="NZ_JAEUAO010000003.1"/>
</dbReference>
<sequence>MERKILVLGSSHTAAIAKAATDLDDFRAAWVKNPKRDDGPGDITVPQAIENAAATGPSDIIAITWMGTYHNIFGLIQHEQPFDFFEPGNRVEPDLTREIVPYSTLHQQFAATVSTDTFTRKITQATTAKVVVLATPPVKGDNDFIRSKLKNYRGHNVEESGVTPAAIRAKLWRLEMLCLAAHCAKSRLEFIPAPKEAITIDGFLRADLYGGDATHANADYGAMVINQLCQLRDQRT</sequence>
<gene>
    <name evidence="1" type="ORF">JNB71_14255</name>
</gene>
<evidence type="ECO:0008006" key="3">
    <source>
        <dbReference type="Google" id="ProtNLM"/>
    </source>
</evidence>
<dbReference type="Proteomes" id="UP000757604">
    <property type="component" value="Unassembled WGS sequence"/>
</dbReference>